<sequence length="145" mass="14100" precursor="true">MDVNELREIQVPRKTVIAGAGVGLAAAALAACSTGEPAGSGASSSSSSQAPAAGEALAKTADVPVGSGVIVGKTVVTQPVAGQYKGFSAVCPHAGCLVNKIADGTIDCPCHGSKFNLEGAAVHGPAKKPLEPVAVRVEGGSIVKG</sequence>
<evidence type="ECO:0000256" key="3">
    <source>
        <dbReference type="ARBA" id="ARBA00022714"/>
    </source>
</evidence>
<accession>I4BFW5</accession>
<dbReference type="PRINTS" id="PR00162">
    <property type="entry name" value="RIESKE"/>
</dbReference>
<keyword evidence="12" id="KW-1185">Reference proteome</keyword>
<keyword evidence="11" id="KW-0560">Oxidoreductase</keyword>
<dbReference type="EMBL" id="CP003053">
    <property type="protein sequence ID" value="AFM16172.1"/>
    <property type="molecule type" value="Genomic_DNA"/>
</dbReference>
<comment type="cofactor">
    <cofactor evidence="9">
        <name>[2Fe-2S] cluster</name>
        <dbReference type="ChEBI" id="CHEBI:190135"/>
    </cofactor>
</comment>
<keyword evidence="6" id="KW-0411">Iron-sulfur</keyword>
<evidence type="ECO:0000256" key="1">
    <source>
        <dbReference type="ARBA" id="ARBA00002494"/>
    </source>
</evidence>
<dbReference type="GO" id="GO:0004497">
    <property type="term" value="F:monooxygenase activity"/>
    <property type="evidence" value="ECO:0007669"/>
    <property type="project" value="UniProtKB-ARBA"/>
</dbReference>
<keyword evidence="11" id="KW-0223">Dioxygenase</keyword>
<dbReference type="GO" id="GO:0016705">
    <property type="term" value="F:oxidoreductase activity, acting on paired donors, with incorporation or reduction of molecular oxygen"/>
    <property type="evidence" value="ECO:0007669"/>
    <property type="project" value="UniProtKB-ARBA"/>
</dbReference>
<reference evidence="11 12" key="1">
    <citation type="submission" date="2012-06" db="EMBL/GenBank/DDBJ databases">
        <title>Complete sequence of chromosome of Mycobacterium chubuense NBB4.</title>
        <authorList>
            <consortium name="US DOE Joint Genome Institute"/>
            <person name="Lucas S."/>
            <person name="Han J."/>
            <person name="Lapidus A."/>
            <person name="Cheng J.-F."/>
            <person name="Goodwin L."/>
            <person name="Pitluck S."/>
            <person name="Peters L."/>
            <person name="Mikhailova N."/>
            <person name="Teshima H."/>
            <person name="Detter J.C."/>
            <person name="Han C."/>
            <person name="Tapia R."/>
            <person name="Land M."/>
            <person name="Hauser L."/>
            <person name="Kyrpides N."/>
            <person name="Ivanova N."/>
            <person name="Pagani I."/>
            <person name="Mattes T."/>
            <person name="Holmes A."/>
            <person name="Rutledge P."/>
            <person name="Paulsen I."/>
            <person name="Coleman N."/>
            <person name="Woyke T."/>
        </authorList>
    </citation>
    <scope>NUCLEOTIDE SEQUENCE [LARGE SCALE GENOMIC DNA]</scope>
    <source>
        <strain evidence="11 12">NBB4</strain>
    </source>
</reference>
<proteinExistence type="predicted"/>
<organism evidence="11 12">
    <name type="scientific">Mycolicibacterium chubuense (strain NBB4)</name>
    <name type="common">Mycobacterium chubuense</name>
    <dbReference type="NCBI Taxonomy" id="710421"/>
    <lineage>
        <taxon>Bacteria</taxon>
        <taxon>Bacillati</taxon>
        <taxon>Actinomycetota</taxon>
        <taxon>Actinomycetes</taxon>
        <taxon>Mycobacteriales</taxon>
        <taxon>Mycobacteriaceae</taxon>
        <taxon>Mycolicibacterium</taxon>
    </lineage>
</organism>
<dbReference type="InterPro" id="IPR036922">
    <property type="entry name" value="Rieske_2Fe-2S_sf"/>
</dbReference>
<evidence type="ECO:0000313" key="12">
    <source>
        <dbReference type="Proteomes" id="UP000006057"/>
    </source>
</evidence>
<dbReference type="RefSeq" id="WP_014814655.1">
    <property type="nucleotide sequence ID" value="NC_018027.1"/>
</dbReference>
<dbReference type="STRING" id="710421.Mycch_1370"/>
<dbReference type="GO" id="GO:0051213">
    <property type="term" value="F:dioxygenase activity"/>
    <property type="evidence" value="ECO:0007669"/>
    <property type="project" value="UniProtKB-KW"/>
</dbReference>
<keyword evidence="5" id="KW-0408">Iron</keyword>
<feature type="domain" description="Rieske" evidence="10">
    <location>
        <begin position="55"/>
        <end position="144"/>
    </location>
</feature>
<dbReference type="GO" id="GO:0051537">
    <property type="term" value="F:2 iron, 2 sulfur cluster binding"/>
    <property type="evidence" value="ECO:0007669"/>
    <property type="project" value="UniProtKB-KW"/>
</dbReference>
<protein>
    <recommendedName>
        <fullName evidence="2">Cytochrome bc1 complex Rieske iron-sulfur subunit</fullName>
    </recommendedName>
    <alternativeName>
        <fullName evidence="8">Cytochrome bc1 reductase complex subunit QcrA</fullName>
    </alternativeName>
</protein>
<dbReference type="Gene3D" id="2.102.10.10">
    <property type="entry name" value="Rieske [2Fe-2S] iron-sulphur domain"/>
    <property type="match status" value="1"/>
</dbReference>
<keyword evidence="3" id="KW-0001">2Fe-2S</keyword>
<dbReference type="PROSITE" id="PS51257">
    <property type="entry name" value="PROKAR_LIPOPROTEIN"/>
    <property type="match status" value="1"/>
</dbReference>
<dbReference type="eggNOG" id="COG2146">
    <property type="taxonomic scope" value="Bacteria"/>
</dbReference>
<keyword evidence="4" id="KW-0479">Metal-binding</keyword>
<evidence type="ECO:0000256" key="9">
    <source>
        <dbReference type="ARBA" id="ARBA00034078"/>
    </source>
</evidence>
<dbReference type="InterPro" id="IPR014349">
    <property type="entry name" value="Rieske_Fe-S_prot"/>
</dbReference>
<dbReference type="Proteomes" id="UP000006057">
    <property type="component" value="Chromosome"/>
</dbReference>
<evidence type="ECO:0000256" key="7">
    <source>
        <dbReference type="ARBA" id="ARBA00023157"/>
    </source>
</evidence>
<dbReference type="GO" id="GO:0046872">
    <property type="term" value="F:metal ion binding"/>
    <property type="evidence" value="ECO:0007669"/>
    <property type="project" value="UniProtKB-KW"/>
</dbReference>
<evidence type="ECO:0000313" key="11">
    <source>
        <dbReference type="EMBL" id="AFM16172.1"/>
    </source>
</evidence>
<dbReference type="CDD" id="cd03467">
    <property type="entry name" value="Rieske"/>
    <property type="match status" value="1"/>
</dbReference>
<dbReference type="GO" id="GO:0016020">
    <property type="term" value="C:membrane"/>
    <property type="evidence" value="ECO:0007669"/>
    <property type="project" value="InterPro"/>
</dbReference>
<dbReference type="InterPro" id="IPR017941">
    <property type="entry name" value="Rieske_2Fe-2S"/>
</dbReference>
<evidence type="ECO:0000256" key="4">
    <source>
        <dbReference type="ARBA" id="ARBA00022723"/>
    </source>
</evidence>
<dbReference type="HOGENOM" id="CLU_055690_1_4_11"/>
<dbReference type="PROSITE" id="PS51296">
    <property type="entry name" value="RIESKE"/>
    <property type="match status" value="1"/>
</dbReference>
<dbReference type="PATRIC" id="fig|710421.3.peg.1370"/>
<dbReference type="SUPFAM" id="SSF50022">
    <property type="entry name" value="ISP domain"/>
    <property type="match status" value="1"/>
</dbReference>
<dbReference type="AlphaFoldDB" id="I4BFW5"/>
<gene>
    <name evidence="11" type="ordered locus">Mycch_1370</name>
</gene>
<evidence type="ECO:0000259" key="10">
    <source>
        <dbReference type="PROSITE" id="PS51296"/>
    </source>
</evidence>
<name>I4BFW5_MYCCN</name>
<comment type="function">
    <text evidence="1">Iron-sulfur subunit of the cytochrome bc1 complex, an essential component of the respiratory electron transport chain required for ATP synthesis. The bc1 complex catalyzes the oxidation of menaquinol and the reduction of cytochrome c in the respiratory chain. The bc1 complex operates through a Q-cycle mechanism that couples electron transfer to generation of the proton gradient that drives ATP synthesis.</text>
</comment>
<keyword evidence="7" id="KW-1015">Disulfide bond</keyword>
<dbReference type="InterPro" id="IPR005805">
    <property type="entry name" value="Rieske_Fe-S_prot_C"/>
</dbReference>
<dbReference type="KEGG" id="mcb:Mycch_1370"/>
<evidence type="ECO:0000256" key="5">
    <source>
        <dbReference type="ARBA" id="ARBA00023004"/>
    </source>
</evidence>
<evidence type="ECO:0000256" key="8">
    <source>
        <dbReference type="ARBA" id="ARBA00029586"/>
    </source>
</evidence>
<dbReference type="PANTHER" id="PTHR10134">
    <property type="entry name" value="CYTOCHROME B-C1 COMPLEX SUBUNIT RIESKE, MITOCHONDRIAL"/>
    <property type="match status" value="1"/>
</dbReference>
<evidence type="ECO:0000256" key="2">
    <source>
        <dbReference type="ARBA" id="ARBA00015816"/>
    </source>
</evidence>
<dbReference type="Pfam" id="PF00355">
    <property type="entry name" value="Rieske"/>
    <property type="match status" value="1"/>
</dbReference>
<evidence type="ECO:0000256" key="6">
    <source>
        <dbReference type="ARBA" id="ARBA00023014"/>
    </source>
</evidence>